<gene>
    <name evidence="2" type="ORF">MYCFIDRAFT_83816</name>
</gene>
<evidence type="ECO:0008006" key="4">
    <source>
        <dbReference type="Google" id="ProtNLM"/>
    </source>
</evidence>
<evidence type="ECO:0000313" key="3">
    <source>
        <dbReference type="Proteomes" id="UP000016932"/>
    </source>
</evidence>
<protein>
    <recommendedName>
        <fullName evidence="4">F-box domain-containing protein</fullName>
    </recommendedName>
</protein>
<dbReference type="PANTHER" id="PTHR42085:SF1">
    <property type="entry name" value="F-BOX DOMAIN-CONTAINING PROTEIN"/>
    <property type="match status" value="1"/>
</dbReference>
<dbReference type="VEuPathDB" id="FungiDB:MYCFIDRAFT_83816"/>
<dbReference type="InterPro" id="IPR038883">
    <property type="entry name" value="AN11006-like"/>
</dbReference>
<evidence type="ECO:0000313" key="2">
    <source>
        <dbReference type="EMBL" id="EME78834.1"/>
    </source>
</evidence>
<dbReference type="OrthoDB" id="3858011at2759"/>
<dbReference type="eggNOG" id="ENOG502R8YR">
    <property type="taxonomic scope" value="Eukaryota"/>
</dbReference>
<reference evidence="2 3" key="1">
    <citation type="journal article" date="2012" name="PLoS Pathog.">
        <title>Diverse lifestyles and strategies of plant pathogenesis encoded in the genomes of eighteen Dothideomycetes fungi.</title>
        <authorList>
            <person name="Ohm R.A."/>
            <person name="Feau N."/>
            <person name="Henrissat B."/>
            <person name="Schoch C.L."/>
            <person name="Horwitz B.A."/>
            <person name="Barry K.W."/>
            <person name="Condon B.J."/>
            <person name="Copeland A.C."/>
            <person name="Dhillon B."/>
            <person name="Glaser F."/>
            <person name="Hesse C.N."/>
            <person name="Kosti I."/>
            <person name="LaButti K."/>
            <person name="Lindquist E.A."/>
            <person name="Lucas S."/>
            <person name="Salamov A.A."/>
            <person name="Bradshaw R.E."/>
            <person name="Ciuffetti L."/>
            <person name="Hamelin R.C."/>
            <person name="Kema G.H.J."/>
            <person name="Lawrence C."/>
            <person name="Scott J.A."/>
            <person name="Spatafora J.W."/>
            <person name="Turgeon B.G."/>
            <person name="de Wit P.J.G.M."/>
            <person name="Zhong S."/>
            <person name="Goodwin S.B."/>
            <person name="Grigoriev I.V."/>
        </authorList>
    </citation>
    <scope>NUCLEOTIDE SEQUENCE [LARGE SCALE GENOMIC DNA]</scope>
    <source>
        <strain evidence="2 3">CIRAD86</strain>
    </source>
</reference>
<dbReference type="GeneID" id="19342110"/>
<dbReference type="KEGG" id="pfj:MYCFIDRAFT_83816"/>
<dbReference type="AlphaFoldDB" id="M2ZIA7"/>
<dbReference type="HOGENOM" id="CLU_099560_0_0_1"/>
<feature type="compositionally biased region" description="Basic and acidic residues" evidence="1">
    <location>
        <begin position="58"/>
        <end position="68"/>
    </location>
</feature>
<accession>M2ZIA7</accession>
<organism evidence="2 3">
    <name type="scientific">Pseudocercospora fijiensis (strain CIRAD86)</name>
    <name type="common">Black leaf streak disease fungus</name>
    <name type="synonym">Mycosphaerella fijiensis</name>
    <dbReference type="NCBI Taxonomy" id="383855"/>
    <lineage>
        <taxon>Eukaryota</taxon>
        <taxon>Fungi</taxon>
        <taxon>Dikarya</taxon>
        <taxon>Ascomycota</taxon>
        <taxon>Pezizomycotina</taxon>
        <taxon>Dothideomycetes</taxon>
        <taxon>Dothideomycetidae</taxon>
        <taxon>Mycosphaerellales</taxon>
        <taxon>Mycosphaerellaceae</taxon>
        <taxon>Pseudocercospora</taxon>
    </lineage>
</organism>
<dbReference type="RefSeq" id="XP_007931098.1">
    <property type="nucleotide sequence ID" value="XM_007932907.1"/>
</dbReference>
<name>M2ZIA7_PSEFD</name>
<evidence type="ECO:0000256" key="1">
    <source>
        <dbReference type="SAM" id="MobiDB-lite"/>
    </source>
</evidence>
<feature type="compositionally biased region" description="Polar residues" evidence="1">
    <location>
        <begin position="70"/>
        <end position="85"/>
    </location>
</feature>
<dbReference type="PANTHER" id="PTHR42085">
    <property type="entry name" value="F-BOX DOMAIN-CONTAINING PROTEIN"/>
    <property type="match status" value="1"/>
</dbReference>
<keyword evidence="3" id="KW-1185">Reference proteome</keyword>
<proteinExistence type="predicted"/>
<dbReference type="Proteomes" id="UP000016932">
    <property type="component" value="Unassembled WGS sequence"/>
</dbReference>
<sequence length="256" mass="28994">MDHIHAFSPLGPPLIGAHSHQIPMHNRRRSSIVAGLDIEEFRQAKARRQCITNIKCESRAEEESEPKKSTVPSPNPQLQTSKQTSPFLTLPAELRNKIYTSLFESSGPPLIKPTYTLPNLLWSNRQIFSEAIGLYYTTSPPFRCLDETSTISWLTTLPKQFLDAIPEIRYDTRWIIFVTPLIPVPGAEGWLFRALIEKLEGRGVGVCERGLVGRRNEVGEWREGKLKISYYSKRLGCKENGIFWTDKVGLVESVTG</sequence>
<dbReference type="EMBL" id="KB446563">
    <property type="protein sequence ID" value="EME78834.1"/>
    <property type="molecule type" value="Genomic_DNA"/>
</dbReference>
<feature type="region of interest" description="Disordered" evidence="1">
    <location>
        <begin position="58"/>
        <end position="85"/>
    </location>
</feature>